<protein>
    <submittedName>
        <fullName evidence="2">Uncharacterized protein</fullName>
    </submittedName>
</protein>
<sequence length="121" mass="13352">MVAHLLRNLRERMANPVIPTPDIGSHNPRPPSRTGADARTITARIAQGATIGSVMWFHEDMVNALRGGRTRDGWAGTVGPDGVLSIRLRVMGVTHVWTLTGARRECPQMPGTWLYEGRWAD</sequence>
<evidence type="ECO:0000256" key="1">
    <source>
        <dbReference type="SAM" id="MobiDB-lite"/>
    </source>
</evidence>
<evidence type="ECO:0000313" key="3">
    <source>
        <dbReference type="Proteomes" id="UP000230536"/>
    </source>
</evidence>
<reference evidence="2 3" key="1">
    <citation type="submission" date="2015-07" db="EMBL/GenBank/DDBJ databases">
        <authorList>
            <person name="Boren H."/>
            <person name="Burroughs M."/>
            <person name="Burt J."/>
            <person name="Carpenter L."/>
            <person name="Carr S."/>
            <person name="Collins K."/>
            <person name="Dial T."/>
            <person name="Emanuel A."/>
            <person name="Embury M."/>
            <person name="Fain A."/>
            <person name="Fruchey L."/>
            <person name="Hargis K."/>
            <person name="Kight R."/>
            <person name="Knutson A."/>
            <person name="Koon J."/>
            <person name="Kuhn L."/>
            <person name="Lee N."/>
            <person name="McCann R."/>
            <person name="Rogers S."/>
            <person name="Smith C."/>
            <person name="Teel E."/>
            <person name="Vire J."/>
            <person name="Walter D."/>
            <person name="White A."/>
            <person name="White Z."/>
            <person name="Plymale R."/>
            <person name="Reyna N."/>
            <person name="Serrano M.G."/>
            <person name="Buck G."/>
            <person name="Lee V."/>
            <person name="Wang Y."/>
            <person name="Carvalho R."/>
            <person name="Voegtly L."/>
            <person name="Shi R."/>
            <person name="Duckworth R."/>
            <person name="Johnson A."/>
            <person name="Loviza R."/>
            <person name="Walstead R."/>
            <person name="Shah Z."/>
            <person name="Kiflezghi M."/>
            <person name="Wade K."/>
            <person name="Miller E.S."/>
            <person name="Bradley K.W."/>
            <person name="Asai D.J."/>
            <person name="Bowman C.A."/>
            <person name="Russell D.A."/>
            <person name="Pope W.H."/>
            <person name="Jacobs-Sera D."/>
            <person name="Hendrix R.W."/>
            <person name="Hatfull G.F."/>
        </authorList>
    </citation>
    <scope>NUCLEOTIDE SEQUENCE [LARGE SCALE GENOMIC DNA]</scope>
</reference>
<proteinExistence type="predicted"/>
<dbReference type="Proteomes" id="UP000230536">
    <property type="component" value="Segment"/>
</dbReference>
<accession>A0A0K2CMX4</accession>
<evidence type="ECO:0000313" key="2">
    <source>
        <dbReference type="EMBL" id="ALA06728.1"/>
    </source>
</evidence>
<name>A0A0K2CMX4_9CAUD</name>
<organism evidence="2 3">
    <name type="scientific">Mycobacterium phage OBUpride</name>
    <dbReference type="NCBI Taxonomy" id="1698367"/>
    <lineage>
        <taxon>Viruses</taxon>
        <taxon>Duplodnaviria</taxon>
        <taxon>Heunggongvirae</taxon>
        <taxon>Uroviricota</taxon>
        <taxon>Caudoviricetes</taxon>
        <taxon>Gilesvirus</taxon>
        <taxon>Gilesvirus giles</taxon>
    </lineage>
</organism>
<feature type="region of interest" description="Disordered" evidence="1">
    <location>
        <begin position="16"/>
        <end position="36"/>
    </location>
</feature>
<gene>
    <name evidence="2" type="ORF">SEA_OBUpride_84</name>
</gene>
<dbReference type="EMBL" id="KT246485">
    <property type="protein sequence ID" value="ALA06728.1"/>
    <property type="molecule type" value="Genomic_DNA"/>
</dbReference>